<name>A0A7Y6IXK1_9ACTN</name>
<dbReference type="Pfam" id="PF04205">
    <property type="entry name" value="FMN_bind"/>
    <property type="match status" value="1"/>
</dbReference>
<gene>
    <name evidence="3" type="ORF">HT134_38190</name>
</gene>
<comment type="caution">
    <text evidence="3">The sequence shown here is derived from an EMBL/GenBank/DDBJ whole genome shotgun (WGS) entry which is preliminary data.</text>
</comment>
<evidence type="ECO:0000313" key="3">
    <source>
        <dbReference type="EMBL" id="NUW45906.1"/>
    </source>
</evidence>
<dbReference type="GO" id="GO:0010181">
    <property type="term" value="F:FMN binding"/>
    <property type="evidence" value="ECO:0007669"/>
    <property type="project" value="InterPro"/>
</dbReference>
<feature type="compositionally biased region" description="Low complexity" evidence="1">
    <location>
        <begin position="53"/>
        <end position="90"/>
    </location>
</feature>
<protein>
    <submittedName>
        <fullName evidence="3">FMN-binding protein</fullName>
    </submittedName>
</protein>
<dbReference type="Proteomes" id="UP000546126">
    <property type="component" value="Unassembled WGS sequence"/>
</dbReference>
<evidence type="ECO:0000256" key="1">
    <source>
        <dbReference type="SAM" id="MobiDB-lite"/>
    </source>
</evidence>
<dbReference type="AlphaFoldDB" id="A0A7Y6IXK1"/>
<accession>A0A7Y6IXK1</accession>
<proteinExistence type="predicted"/>
<evidence type="ECO:0000313" key="4">
    <source>
        <dbReference type="Proteomes" id="UP000546126"/>
    </source>
</evidence>
<keyword evidence="4" id="KW-1185">Reference proteome</keyword>
<feature type="compositionally biased region" description="Low complexity" evidence="1">
    <location>
        <begin position="29"/>
        <end position="44"/>
    </location>
</feature>
<organism evidence="3 4">
    <name type="scientific">Nonomuraea rhodomycinica</name>
    <dbReference type="NCBI Taxonomy" id="1712872"/>
    <lineage>
        <taxon>Bacteria</taxon>
        <taxon>Bacillati</taxon>
        <taxon>Actinomycetota</taxon>
        <taxon>Actinomycetes</taxon>
        <taxon>Streptosporangiales</taxon>
        <taxon>Streptosporangiaceae</taxon>
        <taxon>Nonomuraea</taxon>
    </lineage>
</organism>
<dbReference type="GO" id="GO:0016020">
    <property type="term" value="C:membrane"/>
    <property type="evidence" value="ECO:0007669"/>
    <property type="project" value="InterPro"/>
</dbReference>
<reference evidence="3 4" key="1">
    <citation type="submission" date="2020-06" db="EMBL/GenBank/DDBJ databases">
        <authorList>
            <person name="Chanama M."/>
        </authorList>
    </citation>
    <scope>NUCLEOTIDE SEQUENCE [LARGE SCALE GENOMIC DNA]</scope>
    <source>
        <strain evidence="3 4">TBRC6557</strain>
    </source>
</reference>
<dbReference type="Gene3D" id="3.90.1010.20">
    <property type="match status" value="1"/>
</dbReference>
<evidence type="ECO:0000259" key="2">
    <source>
        <dbReference type="SMART" id="SM00900"/>
    </source>
</evidence>
<dbReference type="SMART" id="SM00900">
    <property type="entry name" value="FMN_bind"/>
    <property type="match status" value="1"/>
</dbReference>
<dbReference type="RefSeq" id="WP_175605362.1">
    <property type="nucleotide sequence ID" value="NZ_JABWGO010000013.1"/>
</dbReference>
<dbReference type="InterPro" id="IPR007329">
    <property type="entry name" value="FMN-bd"/>
</dbReference>
<feature type="region of interest" description="Disordered" evidence="1">
    <location>
        <begin position="28"/>
        <end position="92"/>
    </location>
</feature>
<feature type="domain" description="FMN-binding" evidence="2">
    <location>
        <begin position="95"/>
        <end position="173"/>
    </location>
</feature>
<sequence length="175" mass="17746">MRRALLAIVVTAAGLVLLLSFKPHQVTDAGAPPAAVAQAPAGRSGESRESGDSDTTGDSGTTGDSATTGTTGKADTSGGSGAAAGRTYTGDAADTRWGPVQVRITVAGKKITHVEVVQAPDTNHRDIEINQRALPVLQQETLSAQSARIDTVSGATYTSEGYVASLQSAIDRAGL</sequence>
<dbReference type="EMBL" id="JABWGO010000013">
    <property type="protein sequence ID" value="NUW45906.1"/>
    <property type="molecule type" value="Genomic_DNA"/>
</dbReference>